<dbReference type="GO" id="GO:0005829">
    <property type="term" value="C:cytosol"/>
    <property type="evidence" value="ECO:0007669"/>
    <property type="project" value="TreeGrafter"/>
</dbReference>
<feature type="binding site" evidence="8">
    <location>
        <begin position="9"/>
        <end position="16"/>
    </location>
    <ligand>
        <name>ATP</name>
        <dbReference type="ChEBI" id="CHEBI:30616"/>
    </ligand>
</feature>
<keyword evidence="3 8" id="KW-0237">DNA synthesis</keyword>
<dbReference type="PANTHER" id="PTHR11441">
    <property type="entry name" value="THYMIDINE KINASE"/>
    <property type="match status" value="1"/>
</dbReference>
<dbReference type="NCBIfam" id="NF003300">
    <property type="entry name" value="PRK04296.1-5"/>
    <property type="match status" value="1"/>
</dbReference>
<keyword evidence="8" id="KW-0862">Zinc</keyword>
<dbReference type="GO" id="GO:0004797">
    <property type="term" value="F:thymidine kinase activity"/>
    <property type="evidence" value="ECO:0007669"/>
    <property type="project" value="UniProtKB-UniRule"/>
</dbReference>
<dbReference type="SUPFAM" id="SSF52540">
    <property type="entry name" value="P-loop containing nucleoside triphosphate hydrolases"/>
    <property type="match status" value="1"/>
</dbReference>
<dbReference type="GO" id="GO:0005524">
    <property type="term" value="F:ATP binding"/>
    <property type="evidence" value="ECO:0007669"/>
    <property type="project" value="UniProtKB-UniRule"/>
</dbReference>
<evidence type="ECO:0000256" key="11">
    <source>
        <dbReference type="RuleBase" id="RU000544"/>
    </source>
</evidence>
<dbReference type="RefSeq" id="WP_068913385.1">
    <property type="nucleotide sequence ID" value="NZ_MBEW02000008.1"/>
</dbReference>
<protein>
    <recommendedName>
        <fullName evidence="2 8">Thymidine kinase</fullName>
        <ecNumber evidence="2 8">2.7.1.21</ecNumber>
    </recommendedName>
</protein>
<evidence type="ECO:0000256" key="4">
    <source>
        <dbReference type="ARBA" id="ARBA00022679"/>
    </source>
</evidence>
<comment type="catalytic activity">
    <reaction evidence="8 11">
        <text>thymidine + ATP = dTMP + ADP + H(+)</text>
        <dbReference type="Rhea" id="RHEA:19129"/>
        <dbReference type="ChEBI" id="CHEBI:15378"/>
        <dbReference type="ChEBI" id="CHEBI:17748"/>
        <dbReference type="ChEBI" id="CHEBI:30616"/>
        <dbReference type="ChEBI" id="CHEBI:63528"/>
        <dbReference type="ChEBI" id="CHEBI:456216"/>
        <dbReference type="EC" id="2.7.1.21"/>
    </reaction>
</comment>
<dbReference type="Pfam" id="PF00265">
    <property type="entry name" value="TK"/>
    <property type="match status" value="1"/>
</dbReference>
<proteinExistence type="inferred from homology"/>
<dbReference type="GO" id="GO:0008270">
    <property type="term" value="F:zinc ion binding"/>
    <property type="evidence" value="ECO:0007669"/>
    <property type="project" value="UniProtKB-UniRule"/>
</dbReference>
<evidence type="ECO:0000256" key="7">
    <source>
        <dbReference type="ARBA" id="ARBA00022840"/>
    </source>
</evidence>
<evidence type="ECO:0000313" key="14">
    <source>
        <dbReference type="Proteomes" id="UP000093352"/>
    </source>
</evidence>
<evidence type="ECO:0000256" key="9">
    <source>
        <dbReference type="PIRSR" id="PIRSR035805-1"/>
    </source>
</evidence>
<sequence length="191" mass="21682">MAKLYFRYATMNGGKTLDLIRSAYNYQEMGMDVIVLKPEIGTRTEEINELFSRAGVRFSCTPFSKEADLNQIILNGKNYRAVFVDEAQFLTKEQVDQLSRIAELNDIPVLCYGLRNNFKTELFEGSKRLIELADTIGEIKSICKCGRKATQNARLIDGKMATDGAEILIGDKDIYEPVCAKCYYEMLDNQN</sequence>
<dbReference type="Proteomes" id="UP000093352">
    <property type="component" value="Unassembled WGS sequence"/>
</dbReference>
<dbReference type="InterPro" id="IPR001267">
    <property type="entry name" value="Thymidine_kinase"/>
</dbReference>
<dbReference type="EC" id="2.7.1.21" evidence="2 8"/>
<evidence type="ECO:0000256" key="1">
    <source>
        <dbReference type="ARBA" id="ARBA00007587"/>
    </source>
</evidence>
<name>A0A371ILJ5_9FIRM</name>
<comment type="similarity">
    <text evidence="1 8 12">Belongs to the thymidine kinase family.</text>
</comment>
<organism evidence="13 14">
    <name type="scientific">Criibacterium bergeronii</name>
    <dbReference type="NCBI Taxonomy" id="1871336"/>
    <lineage>
        <taxon>Bacteria</taxon>
        <taxon>Bacillati</taxon>
        <taxon>Bacillota</taxon>
        <taxon>Clostridia</taxon>
        <taxon>Peptostreptococcales</taxon>
        <taxon>Filifactoraceae</taxon>
        <taxon>Criibacterium</taxon>
    </lineage>
</organism>
<keyword evidence="14" id="KW-1185">Reference proteome</keyword>
<dbReference type="InterPro" id="IPR027417">
    <property type="entry name" value="P-loop_NTPase"/>
</dbReference>
<evidence type="ECO:0000256" key="10">
    <source>
        <dbReference type="PIRSR" id="PIRSR035805-2"/>
    </source>
</evidence>
<feature type="binding site" evidence="8">
    <location>
        <position position="145"/>
    </location>
    <ligand>
        <name>Zn(2+)</name>
        <dbReference type="ChEBI" id="CHEBI:29105"/>
    </ligand>
</feature>
<dbReference type="GO" id="GO:0046104">
    <property type="term" value="P:thymidine metabolic process"/>
    <property type="evidence" value="ECO:0007669"/>
    <property type="project" value="TreeGrafter"/>
</dbReference>
<keyword evidence="8" id="KW-0479">Metal-binding</keyword>
<dbReference type="AlphaFoldDB" id="A0A371ILJ5"/>
<evidence type="ECO:0000256" key="8">
    <source>
        <dbReference type="HAMAP-Rule" id="MF_00124"/>
    </source>
</evidence>
<keyword evidence="8" id="KW-0963">Cytoplasm</keyword>
<evidence type="ECO:0000256" key="3">
    <source>
        <dbReference type="ARBA" id="ARBA00022634"/>
    </source>
</evidence>
<evidence type="ECO:0000256" key="12">
    <source>
        <dbReference type="RuleBase" id="RU004165"/>
    </source>
</evidence>
<comment type="subunit">
    <text evidence="8">Homotetramer.</text>
</comment>
<feature type="binding site" evidence="10">
    <location>
        <position position="175"/>
    </location>
    <ligand>
        <name>substrate</name>
    </ligand>
</feature>
<dbReference type="HAMAP" id="MF_00124">
    <property type="entry name" value="Thymidine_kinase"/>
    <property type="match status" value="1"/>
</dbReference>
<dbReference type="STRING" id="1871336.BBG48_10395"/>
<accession>A0A371ILJ5</accession>
<feature type="binding site" evidence="8">
    <location>
        <position position="182"/>
    </location>
    <ligand>
        <name>Zn(2+)</name>
        <dbReference type="ChEBI" id="CHEBI:29105"/>
    </ligand>
</feature>
<gene>
    <name evidence="8" type="primary">tdk</name>
    <name evidence="13" type="ORF">BBG48_005390</name>
</gene>
<feature type="binding site" evidence="8">
    <location>
        <begin position="85"/>
        <end position="88"/>
    </location>
    <ligand>
        <name>ATP</name>
        <dbReference type="ChEBI" id="CHEBI:30616"/>
    </ligand>
</feature>
<reference evidence="13 14" key="1">
    <citation type="journal article" date="2016" name="Genome Announc.">
        <title>Draft Genome Sequence of Criibacterium bergeronii gen. nov., sp. nov., Strain CCRI-22567T, Isolated from a Vaginal Sample from a Woman with Bacterial Vaginosis.</title>
        <authorList>
            <person name="Maheux A.F."/>
            <person name="Berube E."/>
            <person name="Boudreau D.K."/>
            <person name="Raymond F."/>
            <person name="Corbeil J."/>
            <person name="Roy P.H."/>
            <person name="Boissinot M."/>
            <person name="Omar R.F."/>
        </authorList>
    </citation>
    <scope>NUCLEOTIDE SEQUENCE [LARGE SCALE GENOMIC DNA]</scope>
    <source>
        <strain evidence="13 14">CCRI-22567</strain>
    </source>
</reference>
<comment type="caution">
    <text evidence="13">The sequence shown here is derived from an EMBL/GenBank/DDBJ whole genome shotgun (WGS) entry which is preliminary data.</text>
</comment>
<dbReference type="Gene3D" id="3.30.60.20">
    <property type="match status" value="1"/>
</dbReference>
<keyword evidence="4 8" id="KW-0808">Transferase</keyword>
<evidence type="ECO:0000313" key="13">
    <source>
        <dbReference type="EMBL" id="RDY21361.1"/>
    </source>
</evidence>
<evidence type="ECO:0000256" key="2">
    <source>
        <dbReference type="ARBA" id="ARBA00012118"/>
    </source>
</evidence>
<dbReference type="SUPFAM" id="SSF57716">
    <property type="entry name" value="Glucocorticoid receptor-like (DNA-binding domain)"/>
    <property type="match status" value="1"/>
</dbReference>
<dbReference type="PIRSF" id="PIRSF035805">
    <property type="entry name" value="TK_cell"/>
    <property type="match status" value="1"/>
</dbReference>
<keyword evidence="6 8" id="KW-0418">Kinase</keyword>
<feature type="binding site" evidence="10">
    <location>
        <begin position="167"/>
        <end position="170"/>
    </location>
    <ligand>
        <name>substrate</name>
    </ligand>
</feature>
<keyword evidence="5 8" id="KW-0547">Nucleotide-binding</keyword>
<feature type="binding site" evidence="8">
    <location>
        <position position="143"/>
    </location>
    <ligand>
        <name>Zn(2+)</name>
        <dbReference type="ChEBI" id="CHEBI:29105"/>
    </ligand>
</feature>
<keyword evidence="7 8" id="KW-0067">ATP-binding</keyword>
<feature type="active site" description="Proton acceptor" evidence="8 9">
    <location>
        <position position="86"/>
    </location>
</feature>
<dbReference type="Gene3D" id="3.40.50.300">
    <property type="entry name" value="P-loop containing nucleotide triphosphate hydrolases"/>
    <property type="match status" value="1"/>
</dbReference>
<evidence type="ECO:0000256" key="5">
    <source>
        <dbReference type="ARBA" id="ARBA00022741"/>
    </source>
</evidence>
<feature type="binding site" evidence="8">
    <location>
        <position position="179"/>
    </location>
    <ligand>
        <name>Zn(2+)</name>
        <dbReference type="ChEBI" id="CHEBI:29105"/>
    </ligand>
</feature>
<dbReference type="GO" id="GO:0071897">
    <property type="term" value="P:DNA biosynthetic process"/>
    <property type="evidence" value="ECO:0007669"/>
    <property type="project" value="UniProtKB-KW"/>
</dbReference>
<comment type="subcellular location">
    <subcellularLocation>
        <location evidence="8">Cytoplasm</location>
    </subcellularLocation>
</comment>
<dbReference type="EMBL" id="MBEW02000008">
    <property type="protein sequence ID" value="RDY21361.1"/>
    <property type="molecule type" value="Genomic_DNA"/>
</dbReference>
<evidence type="ECO:0000256" key="6">
    <source>
        <dbReference type="ARBA" id="ARBA00022777"/>
    </source>
</evidence>
<dbReference type="PANTHER" id="PTHR11441:SF0">
    <property type="entry name" value="THYMIDINE KINASE, CYTOSOLIC"/>
    <property type="match status" value="1"/>
</dbReference>